<dbReference type="PANTHER" id="PTHR31451">
    <property type="match status" value="1"/>
</dbReference>
<dbReference type="InterPro" id="IPR017853">
    <property type="entry name" value="GH"/>
</dbReference>
<dbReference type="FunFam" id="3.20.20.80:FF:000012">
    <property type="entry name" value="Mannan endo-1,4-beta-mannosidase 6"/>
    <property type="match status" value="1"/>
</dbReference>
<dbReference type="Pfam" id="PF26410">
    <property type="entry name" value="GH5_mannosidase"/>
    <property type="match status" value="1"/>
</dbReference>
<dbReference type="Proteomes" id="UP000631114">
    <property type="component" value="Unassembled WGS sequence"/>
</dbReference>
<dbReference type="Gene3D" id="3.20.20.80">
    <property type="entry name" value="Glycosidases"/>
    <property type="match status" value="1"/>
</dbReference>
<dbReference type="InterPro" id="IPR045053">
    <property type="entry name" value="MAN-like"/>
</dbReference>
<feature type="domain" description="Glycoside hydrolase family 5" evidence="9">
    <location>
        <begin position="48"/>
        <end position="379"/>
    </location>
</feature>
<evidence type="ECO:0000256" key="2">
    <source>
        <dbReference type="ARBA" id="ARBA00004613"/>
    </source>
</evidence>
<evidence type="ECO:0000256" key="3">
    <source>
        <dbReference type="ARBA" id="ARBA00005641"/>
    </source>
</evidence>
<dbReference type="GO" id="GO:0016985">
    <property type="term" value="F:mannan endo-1,4-beta-mannosidase activity"/>
    <property type="evidence" value="ECO:0007669"/>
    <property type="project" value="UniProtKB-EC"/>
</dbReference>
<dbReference type="EC" id="3.2.1.78" evidence="4"/>
<evidence type="ECO:0000256" key="7">
    <source>
        <dbReference type="ARBA" id="ARBA00022801"/>
    </source>
</evidence>
<dbReference type="GO" id="GO:0005576">
    <property type="term" value="C:extracellular region"/>
    <property type="evidence" value="ECO:0007669"/>
    <property type="project" value="UniProtKB-SubCell"/>
</dbReference>
<evidence type="ECO:0000256" key="5">
    <source>
        <dbReference type="ARBA" id="ARBA00022525"/>
    </source>
</evidence>
<protein>
    <recommendedName>
        <fullName evidence="4">mannan endo-1,4-beta-mannosidase</fullName>
        <ecNumber evidence="4">3.2.1.78</ecNumber>
    </recommendedName>
</protein>
<comment type="subcellular location">
    <subcellularLocation>
        <location evidence="2">Secreted</location>
    </subcellularLocation>
</comment>
<evidence type="ECO:0000259" key="9">
    <source>
        <dbReference type="Pfam" id="PF26410"/>
    </source>
</evidence>
<comment type="catalytic activity">
    <reaction evidence="1">
        <text>Random hydrolysis of (1-&gt;4)-beta-D-mannosidic linkages in mannans, galactomannans and glucomannans.</text>
        <dbReference type="EC" id="3.2.1.78"/>
    </reaction>
</comment>
<proteinExistence type="inferred from homology"/>
<evidence type="ECO:0000256" key="8">
    <source>
        <dbReference type="ARBA" id="ARBA00023295"/>
    </source>
</evidence>
<evidence type="ECO:0000313" key="10">
    <source>
        <dbReference type="EMBL" id="KAF9593107.1"/>
    </source>
</evidence>
<dbReference type="PANTHER" id="PTHR31451:SF39">
    <property type="entry name" value="MANNAN ENDO-1,4-BETA-MANNOSIDASE 1"/>
    <property type="match status" value="1"/>
</dbReference>
<keyword evidence="7" id="KW-0378">Hydrolase</keyword>
<evidence type="ECO:0000256" key="1">
    <source>
        <dbReference type="ARBA" id="ARBA00001678"/>
    </source>
</evidence>
<comment type="similarity">
    <text evidence="3">Belongs to the glycosyl hydrolase 5 (cellulase A) family.</text>
</comment>
<evidence type="ECO:0000256" key="4">
    <source>
        <dbReference type="ARBA" id="ARBA00012706"/>
    </source>
</evidence>
<dbReference type="OrthoDB" id="406631at2759"/>
<keyword evidence="5" id="KW-0964">Secreted</keyword>
<evidence type="ECO:0000313" key="11">
    <source>
        <dbReference type="Proteomes" id="UP000631114"/>
    </source>
</evidence>
<sequence length="420" mass="47770">MNMGFLSPNPFSDASYISKMMVFFFFTLFVLHQENVVHLGEAQAVSGSNFIKTSGKVFMRNGRPVYFNGFNAYWLMTQASNPSHRGNVTSVFQEAMKNGMTVSRTWAFSDGGQFPLQISPGVYNQDMLKGLDFVISEAAKYRIYLILSLVNNYPDFGGRNQYVQWAKERGQQLKSTDDFYTCPTTKGYYKNHIKTILERKNSITGVAYKDDPIIFAWELMNEPRCETDLSGKILQDWIKEMATYVKSIDSNHLLEIGLEGFYGESKKEQNPNGYMFGTDFVSNNLIAEIDFTTIHAYPDAWFPGSDDQTQLKFVQKWLQVHIEDSNEILKKPLLFTEFGKSSNISGYNIMRRDTYYDTVYNDIYTSAKSGGACKGALFWQALNQGMNDLCDGYEVILVECNSTAKIIAQQSQKLSDLSRG</sequence>
<dbReference type="EMBL" id="JADFTS010000008">
    <property type="protein sequence ID" value="KAF9593107.1"/>
    <property type="molecule type" value="Genomic_DNA"/>
</dbReference>
<keyword evidence="11" id="KW-1185">Reference proteome</keyword>
<keyword evidence="8" id="KW-0326">Glycosidase</keyword>
<keyword evidence="6" id="KW-0732">Signal</keyword>
<name>A0A835LHX2_9MAGN</name>
<gene>
    <name evidence="10" type="ORF">IFM89_020171</name>
</gene>
<dbReference type="InterPro" id="IPR001547">
    <property type="entry name" value="Glyco_hydro_5"/>
</dbReference>
<dbReference type="AlphaFoldDB" id="A0A835LHX2"/>
<dbReference type="SUPFAM" id="SSF51445">
    <property type="entry name" value="(Trans)glycosidases"/>
    <property type="match status" value="1"/>
</dbReference>
<organism evidence="10 11">
    <name type="scientific">Coptis chinensis</name>
    <dbReference type="NCBI Taxonomy" id="261450"/>
    <lineage>
        <taxon>Eukaryota</taxon>
        <taxon>Viridiplantae</taxon>
        <taxon>Streptophyta</taxon>
        <taxon>Embryophyta</taxon>
        <taxon>Tracheophyta</taxon>
        <taxon>Spermatophyta</taxon>
        <taxon>Magnoliopsida</taxon>
        <taxon>Ranunculales</taxon>
        <taxon>Ranunculaceae</taxon>
        <taxon>Coptidoideae</taxon>
        <taxon>Coptis</taxon>
    </lineage>
</organism>
<reference evidence="10 11" key="1">
    <citation type="submission" date="2020-10" db="EMBL/GenBank/DDBJ databases">
        <title>The Coptis chinensis genome and diversification of protoberbering-type alkaloids.</title>
        <authorList>
            <person name="Wang B."/>
            <person name="Shu S."/>
            <person name="Song C."/>
            <person name="Liu Y."/>
        </authorList>
    </citation>
    <scope>NUCLEOTIDE SEQUENCE [LARGE SCALE GENOMIC DNA]</scope>
    <source>
        <strain evidence="10">HL-2020</strain>
        <tissue evidence="10">Leaf</tissue>
    </source>
</reference>
<dbReference type="GO" id="GO:0000272">
    <property type="term" value="P:polysaccharide catabolic process"/>
    <property type="evidence" value="ECO:0007669"/>
    <property type="project" value="InterPro"/>
</dbReference>
<accession>A0A835LHX2</accession>
<evidence type="ECO:0000256" key="6">
    <source>
        <dbReference type="ARBA" id="ARBA00022729"/>
    </source>
</evidence>
<comment type="caution">
    <text evidence="10">The sequence shown here is derived from an EMBL/GenBank/DDBJ whole genome shotgun (WGS) entry which is preliminary data.</text>
</comment>